<dbReference type="SMART" id="SM00382">
    <property type="entry name" value="AAA"/>
    <property type="match status" value="1"/>
</dbReference>
<dbReference type="SUPFAM" id="SSF90123">
    <property type="entry name" value="ABC transporter transmembrane region"/>
    <property type="match status" value="1"/>
</dbReference>
<accession>A0A1Y0L279</accession>
<dbReference type="GO" id="GO:0034040">
    <property type="term" value="F:ATPase-coupled lipid transmembrane transporter activity"/>
    <property type="evidence" value="ECO:0007669"/>
    <property type="project" value="TreeGrafter"/>
</dbReference>
<evidence type="ECO:0000259" key="9">
    <source>
        <dbReference type="PROSITE" id="PS50893"/>
    </source>
</evidence>
<evidence type="ECO:0000256" key="4">
    <source>
        <dbReference type="ARBA" id="ARBA00022741"/>
    </source>
</evidence>
<dbReference type="Proteomes" id="UP000231179">
    <property type="component" value="Chromosome"/>
</dbReference>
<comment type="subcellular location">
    <subcellularLocation>
        <location evidence="1">Cell membrane</location>
        <topology evidence="1">Multi-pass membrane protein</topology>
    </subcellularLocation>
</comment>
<protein>
    <submittedName>
        <fullName evidence="11">ABC transporter ATP-binding protein</fullName>
    </submittedName>
</protein>
<evidence type="ECO:0000313" key="12">
    <source>
        <dbReference type="Proteomes" id="UP000231179"/>
    </source>
</evidence>
<dbReference type="InterPro" id="IPR003439">
    <property type="entry name" value="ABC_transporter-like_ATP-bd"/>
</dbReference>
<evidence type="ECO:0000256" key="8">
    <source>
        <dbReference type="SAM" id="Phobius"/>
    </source>
</evidence>
<gene>
    <name evidence="11" type="ORF">SCLAR_v1c11340</name>
</gene>
<dbReference type="InterPro" id="IPR011527">
    <property type="entry name" value="ABC1_TM_dom"/>
</dbReference>
<dbReference type="AlphaFoldDB" id="A0A1Y0L279"/>
<evidence type="ECO:0000256" key="2">
    <source>
        <dbReference type="ARBA" id="ARBA00005417"/>
    </source>
</evidence>
<dbReference type="InterPro" id="IPR003593">
    <property type="entry name" value="AAA+_ATPase"/>
</dbReference>
<dbReference type="SUPFAM" id="SSF52540">
    <property type="entry name" value="P-loop containing nucleoside triphosphate hydrolases"/>
    <property type="match status" value="1"/>
</dbReference>
<feature type="domain" description="ABC transmembrane type-1" evidence="10">
    <location>
        <begin position="38"/>
        <end position="331"/>
    </location>
</feature>
<feature type="transmembrane region" description="Helical" evidence="8">
    <location>
        <begin position="268"/>
        <end position="292"/>
    </location>
</feature>
<keyword evidence="7 8" id="KW-0472">Membrane</keyword>
<evidence type="ECO:0000256" key="5">
    <source>
        <dbReference type="ARBA" id="ARBA00022840"/>
    </source>
</evidence>
<dbReference type="InterPro" id="IPR027417">
    <property type="entry name" value="P-loop_NTPase"/>
</dbReference>
<dbReference type="InterPro" id="IPR039421">
    <property type="entry name" value="Type_1_exporter"/>
</dbReference>
<keyword evidence="6 8" id="KW-1133">Transmembrane helix</keyword>
<feature type="transmembrane region" description="Helical" evidence="8">
    <location>
        <begin position="33"/>
        <end position="56"/>
    </location>
</feature>
<keyword evidence="3 8" id="KW-0812">Transmembrane</keyword>
<dbReference type="PROSITE" id="PS00211">
    <property type="entry name" value="ABC_TRANSPORTER_1"/>
    <property type="match status" value="1"/>
</dbReference>
<keyword evidence="5 11" id="KW-0067">ATP-binding</keyword>
<name>A0A1Y0L279_9MOLU</name>
<dbReference type="GO" id="GO:0005886">
    <property type="term" value="C:plasma membrane"/>
    <property type="evidence" value="ECO:0007669"/>
    <property type="project" value="UniProtKB-SubCell"/>
</dbReference>
<comment type="similarity">
    <text evidence="2">Belongs to the ABC transporter superfamily.</text>
</comment>
<dbReference type="Gene3D" id="3.40.50.300">
    <property type="entry name" value="P-loop containing nucleotide triphosphate hydrolases"/>
    <property type="match status" value="1"/>
</dbReference>
<feature type="transmembrane region" description="Helical" evidence="8">
    <location>
        <begin position="187"/>
        <end position="207"/>
    </location>
</feature>
<dbReference type="PANTHER" id="PTHR24221:SF654">
    <property type="entry name" value="ATP-BINDING CASSETTE SUB-FAMILY B MEMBER 6"/>
    <property type="match status" value="1"/>
</dbReference>
<feature type="transmembrane region" description="Helical" evidence="8">
    <location>
        <begin position="85"/>
        <end position="111"/>
    </location>
</feature>
<dbReference type="PROSITE" id="PS50893">
    <property type="entry name" value="ABC_TRANSPORTER_2"/>
    <property type="match status" value="1"/>
</dbReference>
<dbReference type="Pfam" id="PF00005">
    <property type="entry name" value="ABC_tran"/>
    <property type="match status" value="1"/>
</dbReference>
<sequence length="605" mass="68022">MKREKFASEKAFSVEKFKDVLKTINGGIKRHPYVFTCLILINIVDSMLFSSLVIVVKGITTAVVEQETNGGIASFWGLSLSWVGWAFAGLGVFCAMLLSGFLTNLLSMLFAKKVEIYLRQKALIHLVKIDISYYSKNQLGLIMSRVINDSQWFGDAFNEFFTNFVYTIATTVVTTSIVFGIDVTIGYIALGLLFALMCAIWVMFIFYRRAILIAVDQRQEIDADIIDRIINIRLIKATGTEERETKRNQELHKKYDVKQMRSVRFQSWMLILNGVFATAFPVFMLMITIVLYRSSTDPATLASLCVAVISAASSLMPNILLLTQSLRGMTRMANCVMRLNLIYKAKTLLDIPDDGRKICSIDSILFRNVSFSYPESPMKQILPCINLELEKGKSYAFVGETGVGKSTIAKMLLRFYDTTEGELLINGINIKELDLPQYLSMVGYVEQEPQIIYGTVIENLAYGLTNVTDEEVKAAAQKANLHDIIMTLPQGYHTILGERGFMFSGGQKQRLIIARLFLKNPQLLILDEATSALDNIVEAEIQAELNNLMQGRTTVVIAHRLSTIKNVDRVIVLDKTLGISQIGTFDELKKAPGRFKKLYEYGLLK</sequence>
<proteinExistence type="inferred from homology"/>
<dbReference type="PROSITE" id="PS50929">
    <property type="entry name" value="ABC_TM1F"/>
    <property type="match status" value="1"/>
</dbReference>
<dbReference type="PANTHER" id="PTHR24221">
    <property type="entry name" value="ATP-BINDING CASSETTE SUB-FAMILY B"/>
    <property type="match status" value="1"/>
</dbReference>
<dbReference type="GO" id="GO:0005524">
    <property type="term" value="F:ATP binding"/>
    <property type="evidence" value="ECO:0007669"/>
    <property type="project" value="UniProtKB-KW"/>
</dbReference>
<evidence type="ECO:0000256" key="3">
    <source>
        <dbReference type="ARBA" id="ARBA00022692"/>
    </source>
</evidence>
<keyword evidence="4" id="KW-0547">Nucleotide-binding</keyword>
<feature type="transmembrane region" description="Helical" evidence="8">
    <location>
        <begin position="160"/>
        <end position="181"/>
    </location>
</feature>
<dbReference type="GO" id="GO:0140359">
    <property type="term" value="F:ABC-type transporter activity"/>
    <property type="evidence" value="ECO:0007669"/>
    <property type="project" value="InterPro"/>
</dbReference>
<evidence type="ECO:0000256" key="1">
    <source>
        <dbReference type="ARBA" id="ARBA00004651"/>
    </source>
</evidence>
<dbReference type="Gene3D" id="1.20.1560.10">
    <property type="entry name" value="ABC transporter type 1, transmembrane domain"/>
    <property type="match status" value="1"/>
</dbReference>
<dbReference type="InterPro" id="IPR036640">
    <property type="entry name" value="ABC1_TM_sf"/>
</dbReference>
<evidence type="ECO:0000313" key="11">
    <source>
        <dbReference type="EMBL" id="ATX71434.1"/>
    </source>
</evidence>
<evidence type="ECO:0000259" key="10">
    <source>
        <dbReference type="PROSITE" id="PS50929"/>
    </source>
</evidence>
<feature type="domain" description="ABC transporter" evidence="9">
    <location>
        <begin position="364"/>
        <end position="601"/>
    </location>
</feature>
<reference evidence="11 12" key="1">
    <citation type="submission" date="2017-11" db="EMBL/GenBank/DDBJ databases">
        <title>Complete genome sequence of Spiroplasma clarkii CN-5 (DSM 19994).</title>
        <authorList>
            <person name="Tsai Y.-M."/>
            <person name="Chang A."/>
            <person name="Lo W.-S."/>
            <person name="Kuo C.-H."/>
        </authorList>
    </citation>
    <scope>NUCLEOTIDE SEQUENCE [LARGE SCALE GENOMIC DNA]</scope>
    <source>
        <strain evidence="11 12">CN-5</strain>
    </source>
</reference>
<dbReference type="RefSeq" id="WP_169921859.1">
    <property type="nucleotide sequence ID" value="NZ_CP015819.1"/>
</dbReference>
<evidence type="ECO:0000256" key="6">
    <source>
        <dbReference type="ARBA" id="ARBA00022989"/>
    </source>
</evidence>
<evidence type="ECO:0000256" key="7">
    <source>
        <dbReference type="ARBA" id="ARBA00023136"/>
    </source>
</evidence>
<dbReference type="FunFam" id="3.40.50.300:FF:000218">
    <property type="entry name" value="Multidrug ABC transporter ATP-binding protein"/>
    <property type="match status" value="1"/>
</dbReference>
<keyword evidence="12" id="KW-1185">Reference proteome</keyword>
<feature type="transmembrane region" description="Helical" evidence="8">
    <location>
        <begin position="298"/>
        <end position="322"/>
    </location>
</feature>
<dbReference type="KEGG" id="scla:SCLARK_001621"/>
<dbReference type="GO" id="GO:0016887">
    <property type="term" value="F:ATP hydrolysis activity"/>
    <property type="evidence" value="ECO:0007669"/>
    <property type="project" value="InterPro"/>
</dbReference>
<organism evidence="11 12">
    <name type="scientific">Spiroplasma clarkii</name>
    <dbReference type="NCBI Taxonomy" id="2139"/>
    <lineage>
        <taxon>Bacteria</taxon>
        <taxon>Bacillati</taxon>
        <taxon>Mycoplasmatota</taxon>
        <taxon>Mollicutes</taxon>
        <taxon>Entomoplasmatales</taxon>
        <taxon>Spiroplasmataceae</taxon>
        <taxon>Spiroplasma</taxon>
    </lineage>
</organism>
<dbReference type="Pfam" id="PF00664">
    <property type="entry name" value="ABC_membrane"/>
    <property type="match status" value="1"/>
</dbReference>
<dbReference type="InterPro" id="IPR017871">
    <property type="entry name" value="ABC_transporter-like_CS"/>
</dbReference>
<dbReference type="EMBL" id="CP024870">
    <property type="protein sequence ID" value="ATX71434.1"/>
    <property type="molecule type" value="Genomic_DNA"/>
</dbReference>